<dbReference type="GO" id="GO:0022625">
    <property type="term" value="C:cytosolic large ribosomal subunit"/>
    <property type="evidence" value="ECO:0007669"/>
    <property type="project" value="TreeGrafter"/>
</dbReference>
<dbReference type="Proteomes" id="UP000064967">
    <property type="component" value="Chromosome"/>
</dbReference>
<dbReference type="PIRSF" id="PIRSF002181">
    <property type="entry name" value="Ribosomal_L13"/>
    <property type="match status" value="1"/>
</dbReference>
<dbReference type="OrthoDB" id="9801330at2"/>
<keyword evidence="4 6" id="KW-0687">Ribonucleoprotein</keyword>
<dbReference type="AlphaFoldDB" id="A0A0K1PRN3"/>
<comment type="similarity">
    <text evidence="1 6">Belongs to the universal ribosomal protein uL13 family.</text>
</comment>
<proteinExistence type="inferred from homology"/>
<evidence type="ECO:0000256" key="2">
    <source>
        <dbReference type="ARBA" id="ARBA00011838"/>
    </source>
</evidence>
<accession>A0A0K1PRN3</accession>
<protein>
    <recommendedName>
        <fullName evidence="5 6">Large ribosomal subunit protein uL13</fullName>
    </recommendedName>
</protein>
<evidence type="ECO:0000256" key="4">
    <source>
        <dbReference type="ARBA" id="ARBA00023274"/>
    </source>
</evidence>
<comment type="subunit">
    <text evidence="2 6">Part of the 50S ribosomal subunit.</text>
</comment>
<dbReference type="GO" id="GO:0003729">
    <property type="term" value="F:mRNA binding"/>
    <property type="evidence" value="ECO:0007669"/>
    <property type="project" value="TreeGrafter"/>
</dbReference>
<dbReference type="HAMAP" id="MF_01366">
    <property type="entry name" value="Ribosomal_uL13"/>
    <property type="match status" value="1"/>
</dbReference>
<dbReference type="Pfam" id="PF00572">
    <property type="entry name" value="Ribosomal_L13"/>
    <property type="match status" value="1"/>
</dbReference>
<keyword evidence="9" id="KW-1185">Reference proteome</keyword>
<dbReference type="GO" id="GO:0006412">
    <property type="term" value="P:translation"/>
    <property type="evidence" value="ECO:0007669"/>
    <property type="project" value="UniProtKB-UniRule"/>
</dbReference>
<dbReference type="EMBL" id="CP012333">
    <property type="protein sequence ID" value="AKU96187.1"/>
    <property type="molecule type" value="Genomic_DNA"/>
</dbReference>
<reference evidence="8 9" key="1">
    <citation type="submission" date="2015-08" db="EMBL/GenBank/DDBJ databases">
        <authorList>
            <person name="Babu N.S."/>
            <person name="Beckwith C.J."/>
            <person name="Beseler K.G."/>
            <person name="Brison A."/>
            <person name="Carone J.V."/>
            <person name="Caskin T.P."/>
            <person name="Diamond M."/>
            <person name="Durham M.E."/>
            <person name="Foxe J.M."/>
            <person name="Go M."/>
            <person name="Henderson B.A."/>
            <person name="Jones I.B."/>
            <person name="McGettigan J.A."/>
            <person name="Micheletti S.J."/>
            <person name="Nasrallah M.E."/>
            <person name="Ortiz D."/>
            <person name="Piller C.R."/>
            <person name="Privatt S.R."/>
            <person name="Schneider S.L."/>
            <person name="Sharp S."/>
            <person name="Smith T.C."/>
            <person name="Stanton J.D."/>
            <person name="Ullery H.E."/>
            <person name="Wilson R.J."/>
            <person name="Serrano M.G."/>
            <person name="Buck G."/>
            <person name="Lee V."/>
            <person name="Wang Y."/>
            <person name="Carvalho R."/>
            <person name="Voegtly L."/>
            <person name="Shi R."/>
            <person name="Duckworth R."/>
            <person name="Johnson A."/>
            <person name="Loviza R."/>
            <person name="Walstead R."/>
            <person name="Shah Z."/>
            <person name="Kiflezghi M."/>
            <person name="Wade K."/>
            <person name="Ball S.L."/>
            <person name="Bradley K.W."/>
            <person name="Asai D.J."/>
            <person name="Bowman C.A."/>
            <person name="Russell D.A."/>
            <person name="Pope W.H."/>
            <person name="Jacobs-Sera D."/>
            <person name="Hendrix R.W."/>
            <person name="Hatfull G.F."/>
        </authorList>
    </citation>
    <scope>NUCLEOTIDE SEQUENCE [LARGE SCALE GENOMIC DNA]</scope>
    <source>
        <strain evidence="8 9">DSM 27648</strain>
    </source>
</reference>
<feature type="compositionally biased region" description="Basic and acidic residues" evidence="7">
    <location>
        <begin position="1"/>
        <end position="11"/>
    </location>
</feature>
<evidence type="ECO:0000256" key="1">
    <source>
        <dbReference type="ARBA" id="ARBA00006227"/>
    </source>
</evidence>
<dbReference type="PANTHER" id="PTHR11545:SF2">
    <property type="entry name" value="LARGE RIBOSOMAL SUBUNIT PROTEIN UL13M"/>
    <property type="match status" value="1"/>
</dbReference>
<organism evidence="8 9">
    <name type="scientific">Labilithrix luteola</name>
    <dbReference type="NCBI Taxonomy" id="1391654"/>
    <lineage>
        <taxon>Bacteria</taxon>
        <taxon>Pseudomonadati</taxon>
        <taxon>Myxococcota</taxon>
        <taxon>Polyangia</taxon>
        <taxon>Polyangiales</taxon>
        <taxon>Labilitrichaceae</taxon>
        <taxon>Labilithrix</taxon>
    </lineage>
</organism>
<dbReference type="PANTHER" id="PTHR11545">
    <property type="entry name" value="RIBOSOMAL PROTEIN L13"/>
    <property type="match status" value="1"/>
</dbReference>
<dbReference type="InterPro" id="IPR005822">
    <property type="entry name" value="Ribosomal_uL13"/>
</dbReference>
<dbReference type="RefSeq" id="WP_146647514.1">
    <property type="nucleotide sequence ID" value="NZ_CP012333.1"/>
</dbReference>
<keyword evidence="3 6" id="KW-0689">Ribosomal protein</keyword>
<dbReference type="SUPFAM" id="SSF52161">
    <property type="entry name" value="Ribosomal protein L13"/>
    <property type="match status" value="1"/>
</dbReference>
<dbReference type="InterPro" id="IPR036899">
    <property type="entry name" value="Ribosomal_uL13_sf"/>
</dbReference>
<dbReference type="CDD" id="cd00392">
    <property type="entry name" value="Ribosomal_L13"/>
    <property type="match status" value="1"/>
</dbReference>
<dbReference type="KEGG" id="llu:AKJ09_02851"/>
<comment type="function">
    <text evidence="6">This protein is one of the early assembly proteins of the 50S ribosomal subunit, although it is not seen to bind rRNA by itself. It is important during the early stages of 50S assembly.</text>
</comment>
<evidence type="ECO:0000256" key="3">
    <source>
        <dbReference type="ARBA" id="ARBA00022980"/>
    </source>
</evidence>
<dbReference type="FunFam" id="3.90.1180.10:FF:000001">
    <property type="entry name" value="50S ribosomal protein L13"/>
    <property type="match status" value="1"/>
</dbReference>
<evidence type="ECO:0000313" key="8">
    <source>
        <dbReference type="EMBL" id="AKU96187.1"/>
    </source>
</evidence>
<dbReference type="InterPro" id="IPR005823">
    <property type="entry name" value="Ribosomal_uL13_bac-type"/>
</dbReference>
<name>A0A0K1PRN3_9BACT</name>
<dbReference type="GO" id="GO:0017148">
    <property type="term" value="P:negative regulation of translation"/>
    <property type="evidence" value="ECO:0007669"/>
    <property type="project" value="TreeGrafter"/>
</dbReference>
<gene>
    <name evidence="6" type="primary">rplM</name>
    <name evidence="8" type="ORF">AKJ09_02851</name>
</gene>
<dbReference type="STRING" id="1391654.AKJ09_02851"/>
<dbReference type="PATRIC" id="fig|1391654.3.peg.2885"/>
<feature type="region of interest" description="Disordered" evidence="7">
    <location>
        <begin position="1"/>
        <end position="21"/>
    </location>
</feature>
<dbReference type="Gene3D" id="3.90.1180.10">
    <property type="entry name" value="Ribosomal protein L13"/>
    <property type="match status" value="1"/>
</dbReference>
<evidence type="ECO:0000256" key="5">
    <source>
        <dbReference type="ARBA" id="ARBA00035201"/>
    </source>
</evidence>
<evidence type="ECO:0000313" key="9">
    <source>
        <dbReference type="Proteomes" id="UP000064967"/>
    </source>
</evidence>
<evidence type="ECO:0000256" key="7">
    <source>
        <dbReference type="SAM" id="MobiDB-lite"/>
    </source>
</evidence>
<evidence type="ECO:0000256" key="6">
    <source>
        <dbReference type="HAMAP-Rule" id="MF_01366"/>
    </source>
</evidence>
<sequence length="161" mass="17784">MATPEAAEKATTRRNPNKGFVATKEEAAAARAWWVIDASGKSLGRLASAVAHVLRGKHKPTFSPHLDAGDFVVVVNADKVRLTGNKLDQKLYSHHSGIPGGFKQESYRHLMERKPEFPVEKAVKGMLPKNVLGREMFTKLKVYATPDHPHAAQKPQVLEIK</sequence>
<dbReference type="NCBIfam" id="TIGR01066">
    <property type="entry name" value="rplM_bact"/>
    <property type="match status" value="1"/>
</dbReference>
<dbReference type="GO" id="GO:0003735">
    <property type="term" value="F:structural constituent of ribosome"/>
    <property type="evidence" value="ECO:0007669"/>
    <property type="project" value="InterPro"/>
</dbReference>